<dbReference type="SUPFAM" id="SSF82693">
    <property type="entry name" value="Multidrug efflux transporter AcrB pore domain, PN1, PN2, PC1 and PC2 subdomains"/>
    <property type="match status" value="2"/>
</dbReference>
<keyword evidence="3" id="KW-1185">Reference proteome</keyword>
<feature type="transmembrane region" description="Helical" evidence="1">
    <location>
        <begin position="952"/>
        <end position="973"/>
    </location>
</feature>
<dbReference type="Gene3D" id="3.30.70.1430">
    <property type="entry name" value="Multidrug efflux transporter AcrB pore domain"/>
    <property type="match status" value="2"/>
</dbReference>
<dbReference type="EMBL" id="WIND01000009">
    <property type="protein sequence ID" value="MSU90427.1"/>
    <property type="molecule type" value="Genomic_DNA"/>
</dbReference>
<proteinExistence type="predicted"/>
<organism evidence="2 3">
    <name type="scientific">Halovulum marinum</name>
    <dbReference type="NCBI Taxonomy" id="2662447"/>
    <lineage>
        <taxon>Bacteria</taxon>
        <taxon>Pseudomonadati</taxon>
        <taxon>Pseudomonadota</taxon>
        <taxon>Alphaproteobacteria</taxon>
        <taxon>Rhodobacterales</taxon>
        <taxon>Paracoccaceae</taxon>
        <taxon>Halovulum</taxon>
    </lineage>
</organism>
<dbReference type="PANTHER" id="PTHR32063:SF18">
    <property type="entry name" value="CATION EFFLUX SYSTEM PROTEIN"/>
    <property type="match status" value="1"/>
</dbReference>
<dbReference type="Pfam" id="PF00873">
    <property type="entry name" value="ACR_tran"/>
    <property type="match status" value="1"/>
</dbReference>
<evidence type="ECO:0000313" key="3">
    <source>
        <dbReference type="Proteomes" id="UP000474957"/>
    </source>
</evidence>
<keyword evidence="1" id="KW-0812">Transmembrane</keyword>
<keyword evidence="1" id="KW-0472">Membrane</keyword>
<keyword evidence="1" id="KW-1133">Transmembrane helix</keyword>
<feature type="transmembrane region" description="Helical" evidence="1">
    <location>
        <begin position="458"/>
        <end position="485"/>
    </location>
</feature>
<feature type="transmembrane region" description="Helical" evidence="1">
    <location>
        <begin position="851"/>
        <end position="870"/>
    </location>
</feature>
<feature type="transmembrane region" description="Helical" evidence="1">
    <location>
        <begin position="432"/>
        <end position="452"/>
    </location>
</feature>
<dbReference type="SUPFAM" id="SSF82866">
    <property type="entry name" value="Multidrug efflux transporter AcrB transmembrane domain"/>
    <property type="match status" value="2"/>
</dbReference>
<protein>
    <submittedName>
        <fullName evidence="2">AcrB/AcrD/AcrF family protein</fullName>
    </submittedName>
</protein>
<comment type="caution">
    <text evidence="2">The sequence shown here is derived from an EMBL/GenBank/DDBJ whole genome shotgun (WGS) entry which is preliminary data.</text>
</comment>
<dbReference type="GO" id="GO:0042910">
    <property type="term" value="F:xenobiotic transmembrane transporter activity"/>
    <property type="evidence" value="ECO:0007669"/>
    <property type="project" value="TreeGrafter"/>
</dbReference>
<dbReference type="RefSeq" id="WP_154446921.1">
    <property type="nucleotide sequence ID" value="NZ_WIND01000009.1"/>
</dbReference>
<dbReference type="Gene3D" id="3.30.2090.10">
    <property type="entry name" value="Multidrug efflux transporter AcrB TolC docking domain, DN and DC subdomains"/>
    <property type="match status" value="2"/>
</dbReference>
<dbReference type="InterPro" id="IPR001036">
    <property type="entry name" value="Acrflvin-R"/>
</dbReference>
<name>A0A6L5Z1J5_9RHOB</name>
<feature type="transmembrane region" description="Helical" evidence="1">
    <location>
        <begin position="979"/>
        <end position="1001"/>
    </location>
</feature>
<dbReference type="Gene3D" id="3.30.70.1320">
    <property type="entry name" value="Multidrug efflux transporter AcrB pore domain like"/>
    <property type="match status" value="1"/>
</dbReference>
<feature type="transmembrane region" description="Helical" evidence="1">
    <location>
        <begin position="359"/>
        <end position="381"/>
    </location>
</feature>
<evidence type="ECO:0000313" key="2">
    <source>
        <dbReference type="EMBL" id="MSU90427.1"/>
    </source>
</evidence>
<accession>A0A6L5Z1J5</accession>
<dbReference type="SUPFAM" id="SSF82714">
    <property type="entry name" value="Multidrug efflux transporter AcrB TolC docking domain, DN and DC subdomains"/>
    <property type="match status" value="1"/>
</dbReference>
<dbReference type="Gene3D" id="3.30.70.1440">
    <property type="entry name" value="Multidrug efflux transporter AcrB pore domain"/>
    <property type="match status" value="1"/>
</dbReference>
<dbReference type="PRINTS" id="PR00702">
    <property type="entry name" value="ACRIFLAVINRP"/>
</dbReference>
<feature type="transmembrane region" description="Helical" evidence="1">
    <location>
        <begin position="516"/>
        <end position="537"/>
    </location>
</feature>
<dbReference type="Proteomes" id="UP000474957">
    <property type="component" value="Unassembled WGS sequence"/>
</dbReference>
<dbReference type="PANTHER" id="PTHR32063">
    <property type="match status" value="1"/>
</dbReference>
<dbReference type="Gene3D" id="1.20.1640.10">
    <property type="entry name" value="Multidrug efflux transporter AcrB transmembrane domain"/>
    <property type="match status" value="2"/>
</dbReference>
<sequence>MNIARASIEKPLLTWLLILASLFGGIWGFNALGRLEDPAFTIKNAVIATSYPGASAAQVAREVSEPLESAIQQMGEVDTITSVNRPGQSLIEVEIKSTYDGTELPDLWTKLRAKVRDAARGLPEGVSAPFVNDGFGDVFGLYYAVTADGYSDAEKHRLANWLRRELLTVDGVADVETAGLPEEAIFVEPELALSVNQNVAPAAMVNSIATANSVVPAGSLTGARNRTILQGADGSDSVSAISGLAIGVSGEVLNLADVARVRRGRVEDPDMMVRFNGQEAFTLGIAGLSSENIVDVGKRVDAKLAALMPSIPQGIELHPIYQQHVVVEAASNAFLVNLAMSVGIVVAVLALFMGWRAAVVVGSTLLLTVVGTLFFMALFSIEMERISLGALIIAMGMLVDNAIVVAEGMQISMRGGRSSRAAADEAAGKTQIPLLGATVIGIMAFAGIGLSPDATGEFMFSLFAVIGISLLLSWVLAITVTPLLGHYFFKRGDGRGAGAYDGPVFRAYASVLRGALAARWIVLLALLAITAASFVGFGQIRQQFFPDSNTPLFFVHYKLPQGTDIATTAEDLARVEDWLAQRDDVVSYTTFVGQGATRFMLTYAAQKPNPSYGHLIIRTQTIDDIPPLQDALERFGRETLPGAEFRTRRLVFGPGGGDPIEVRFAGSDPAVLRQLGEQAIAVMERTSDELIDLRQNWREPELVLKPVYATDRAQSAGISRDDIANALRFATDGVSAGMFREGERLIPIYVKQPDDSGLKLDDQLVYSESGGLLVPIDQVTDGFAFEVQDTLYHRRNRLPTLTVGADIPGDRTAAEVHAQIRNAVEAMPIPEGYSMAWGGEYESSTEAQRSLGQQLPISLLVMVLISVLLFNALRQPIIIWLLVPMSVNGVVLALLGTGLPFTFTALLGLLSLSGMLIKNGIVLVEEIDLVRAEGLPLREAIVTASTSRLRPVVLAAATTILGMAPLLTDAFFVSMAVTIMGGLAFASVLTLIAAPVLYYVFFARSERRQAAAAPLAA</sequence>
<dbReference type="AlphaFoldDB" id="A0A6L5Z1J5"/>
<feature type="transmembrane region" description="Helical" evidence="1">
    <location>
        <begin position="333"/>
        <end position="352"/>
    </location>
</feature>
<dbReference type="InterPro" id="IPR027463">
    <property type="entry name" value="AcrB_DN_DC_subdom"/>
</dbReference>
<dbReference type="GO" id="GO:0005886">
    <property type="term" value="C:plasma membrane"/>
    <property type="evidence" value="ECO:0007669"/>
    <property type="project" value="TreeGrafter"/>
</dbReference>
<reference evidence="2 3" key="1">
    <citation type="submission" date="2019-10" db="EMBL/GenBank/DDBJ databases">
        <title>Cognatihalovulum marinum gen. nov. sp. nov., a new member of the family Rhodobacteraceae isolated from deep seawater of the Northwest Indian Ocean.</title>
        <authorList>
            <person name="Ruan C."/>
            <person name="Wang J."/>
            <person name="Zheng X."/>
            <person name="Song L."/>
            <person name="Zhu Y."/>
            <person name="Huang Y."/>
            <person name="Lu Z."/>
            <person name="Du W."/>
            <person name="Huang L."/>
            <person name="Dai X."/>
        </authorList>
    </citation>
    <scope>NUCLEOTIDE SEQUENCE [LARGE SCALE GENOMIC DNA]</scope>
    <source>
        <strain evidence="2 3">2CG4</strain>
    </source>
</reference>
<evidence type="ECO:0000256" key="1">
    <source>
        <dbReference type="SAM" id="Phobius"/>
    </source>
</evidence>
<feature type="transmembrane region" description="Helical" evidence="1">
    <location>
        <begin position="387"/>
        <end position="411"/>
    </location>
</feature>
<gene>
    <name evidence="2" type="ORF">GE300_12495</name>
</gene>